<dbReference type="SUPFAM" id="SSF53955">
    <property type="entry name" value="Lysozyme-like"/>
    <property type="match status" value="1"/>
</dbReference>
<feature type="domain" description="DUF348" evidence="3">
    <location>
        <begin position="101"/>
        <end position="128"/>
    </location>
</feature>
<evidence type="ECO:0000313" key="5">
    <source>
        <dbReference type="EMBL" id="MFI6500395.1"/>
    </source>
</evidence>
<dbReference type="InterPro" id="IPR023346">
    <property type="entry name" value="Lysozyme-like_dom_sf"/>
</dbReference>
<dbReference type="CDD" id="cd13925">
    <property type="entry name" value="RPF"/>
    <property type="match status" value="1"/>
</dbReference>
<sequence>MRGRRRAPRPQVPWRSPWALVAGLSAVAVAGALVAVTSMAKDIRLVVDGEAIVVRSFAGSVYELLSEADVSVGLGDYVSLGGHDEPADGGTIVVRHARPLRLTIDGRTTNRMVTAANVADALAELEIDHAGGRLSEPPHGVVPLSGMSLTMFTQRRVQVIAGDVRRWTRTTAGTVREVLRQERIRTPGDYKVTPPLDSFPRDGTVIRVVPPGPVLPPRTVPVQSAVAGLNWAGLAACESHGNPKALNPAGPYYGMYQFSLASWQAVGGTGTPVMWPAEEQTYRAQLLYQRVQGRWQGQWPHCGARLFTR</sequence>
<dbReference type="Gene3D" id="1.10.530.10">
    <property type="match status" value="1"/>
</dbReference>
<accession>A0ABW7YWT4</accession>
<feature type="domain" description="Resuscitation-promoting factor core lysozyme-like" evidence="4">
    <location>
        <begin position="229"/>
        <end position="302"/>
    </location>
</feature>
<evidence type="ECO:0000313" key="6">
    <source>
        <dbReference type="Proteomes" id="UP001612741"/>
    </source>
</evidence>
<comment type="caution">
    <text evidence="5">The sequence shown here is derived from an EMBL/GenBank/DDBJ whole genome shotgun (WGS) entry which is preliminary data.</text>
</comment>
<feature type="domain" description="DUF348" evidence="3">
    <location>
        <begin position="157"/>
        <end position="197"/>
    </location>
</feature>
<evidence type="ECO:0000259" key="3">
    <source>
        <dbReference type="Pfam" id="PF03990"/>
    </source>
</evidence>
<gene>
    <name evidence="5" type="ORF">ACIBG2_23655</name>
</gene>
<evidence type="ECO:0000259" key="4">
    <source>
        <dbReference type="Pfam" id="PF06737"/>
    </source>
</evidence>
<name>A0ABW7YWT4_9ACTN</name>
<dbReference type="EMBL" id="JBITGY010000006">
    <property type="protein sequence ID" value="MFI6500395.1"/>
    <property type="molecule type" value="Genomic_DNA"/>
</dbReference>
<comment type="similarity">
    <text evidence="1">Belongs to the transglycosylase family. Rpf subfamily.</text>
</comment>
<dbReference type="RefSeq" id="WP_397084267.1">
    <property type="nucleotide sequence ID" value="NZ_JBITGY010000006.1"/>
</dbReference>
<proteinExistence type="inferred from homology"/>
<feature type="domain" description="DUF348" evidence="3">
    <location>
        <begin position="44"/>
        <end position="79"/>
    </location>
</feature>
<keyword evidence="2" id="KW-0378">Hydrolase</keyword>
<organism evidence="5 6">
    <name type="scientific">Nonomuraea typhae</name>
    <dbReference type="NCBI Taxonomy" id="2603600"/>
    <lineage>
        <taxon>Bacteria</taxon>
        <taxon>Bacillati</taxon>
        <taxon>Actinomycetota</taxon>
        <taxon>Actinomycetes</taxon>
        <taxon>Streptosporangiales</taxon>
        <taxon>Streptosporangiaceae</taxon>
        <taxon>Nonomuraea</taxon>
    </lineage>
</organism>
<dbReference type="Pfam" id="PF03990">
    <property type="entry name" value="DUF348"/>
    <property type="match status" value="3"/>
</dbReference>
<keyword evidence="6" id="KW-1185">Reference proteome</keyword>
<evidence type="ECO:0000256" key="1">
    <source>
        <dbReference type="ARBA" id="ARBA00010830"/>
    </source>
</evidence>
<protein>
    <submittedName>
        <fullName evidence="5">Ubiquitin-like domain-containing protein</fullName>
    </submittedName>
</protein>
<dbReference type="Pfam" id="PF06737">
    <property type="entry name" value="Transglycosylas"/>
    <property type="match status" value="1"/>
</dbReference>
<dbReference type="InterPro" id="IPR007137">
    <property type="entry name" value="DUF348"/>
</dbReference>
<dbReference type="InterPro" id="IPR010618">
    <property type="entry name" value="RPF"/>
</dbReference>
<evidence type="ECO:0000256" key="2">
    <source>
        <dbReference type="ARBA" id="ARBA00022801"/>
    </source>
</evidence>
<reference evidence="5 6" key="1">
    <citation type="submission" date="2024-10" db="EMBL/GenBank/DDBJ databases">
        <title>The Natural Products Discovery Center: Release of the First 8490 Sequenced Strains for Exploring Actinobacteria Biosynthetic Diversity.</title>
        <authorList>
            <person name="Kalkreuter E."/>
            <person name="Kautsar S.A."/>
            <person name="Yang D."/>
            <person name="Bader C.D."/>
            <person name="Teijaro C.N."/>
            <person name="Fluegel L."/>
            <person name="Davis C.M."/>
            <person name="Simpson J.R."/>
            <person name="Lauterbach L."/>
            <person name="Steele A.D."/>
            <person name="Gui C."/>
            <person name="Meng S."/>
            <person name="Li G."/>
            <person name="Viehrig K."/>
            <person name="Ye F."/>
            <person name="Su P."/>
            <person name="Kiefer A.F."/>
            <person name="Nichols A."/>
            <person name="Cepeda A.J."/>
            <person name="Yan W."/>
            <person name="Fan B."/>
            <person name="Jiang Y."/>
            <person name="Adhikari A."/>
            <person name="Zheng C.-J."/>
            <person name="Schuster L."/>
            <person name="Cowan T.M."/>
            <person name="Smanski M.J."/>
            <person name="Chevrette M.G."/>
            <person name="De Carvalho L.P.S."/>
            <person name="Shen B."/>
        </authorList>
    </citation>
    <scope>NUCLEOTIDE SEQUENCE [LARGE SCALE GENOMIC DNA]</scope>
    <source>
        <strain evidence="5 6">NPDC050545</strain>
    </source>
</reference>
<dbReference type="Proteomes" id="UP001612741">
    <property type="component" value="Unassembled WGS sequence"/>
</dbReference>